<name>A0A1F7UK97_9BACT</name>
<proteinExistence type="predicted"/>
<comment type="caution">
    <text evidence="1">The sequence shown here is derived from an EMBL/GenBank/DDBJ whole genome shotgun (WGS) entry which is preliminary data.</text>
</comment>
<dbReference type="Proteomes" id="UP000176604">
    <property type="component" value="Unassembled WGS sequence"/>
</dbReference>
<dbReference type="Pfam" id="PF06262">
    <property type="entry name" value="Zincin_1"/>
    <property type="match status" value="1"/>
</dbReference>
<reference evidence="1 2" key="1">
    <citation type="journal article" date="2016" name="Nat. Commun.">
        <title>Thousands of microbial genomes shed light on interconnected biogeochemical processes in an aquifer system.</title>
        <authorList>
            <person name="Anantharaman K."/>
            <person name="Brown C.T."/>
            <person name="Hug L.A."/>
            <person name="Sharon I."/>
            <person name="Castelle C.J."/>
            <person name="Probst A.J."/>
            <person name="Thomas B.C."/>
            <person name="Singh A."/>
            <person name="Wilkins M.J."/>
            <person name="Karaoz U."/>
            <person name="Brodie E.L."/>
            <person name="Williams K.H."/>
            <person name="Hubbard S.S."/>
            <person name="Banfield J.F."/>
        </authorList>
    </citation>
    <scope>NUCLEOTIDE SEQUENCE [LARGE SCALE GENOMIC DNA]</scope>
</reference>
<dbReference type="InterPro" id="IPR038555">
    <property type="entry name" value="Zincin_1_sf"/>
</dbReference>
<dbReference type="EMBL" id="MGEF01000025">
    <property type="protein sequence ID" value="OGL78706.1"/>
    <property type="molecule type" value="Genomic_DNA"/>
</dbReference>
<protein>
    <recommendedName>
        <fullName evidence="3">Metallopeptidase family protein</fullName>
    </recommendedName>
</protein>
<organism evidence="1 2">
    <name type="scientific">Candidatus Uhrbacteria bacterium RIFCSPHIGHO2_12_FULL_54_23</name>
    <dbReference type="NCBI Taxonomy" id="1802397"/>
    <lineage>
        <taxon>Bacteria</taxon>
        <taxon>Candidatus Uhriibacteriota</taxon>
    </lineage>
</organism>
<dbReference type="InterPro" id="IPR010428">
    <property type="entry name" value="Zincin_1"/>
</dbReference>
<evidence type="ECO:0000313" key="1">
    <source>
        <dbReference type="EMBL" id="OGL78706.1"/>
    </source>
</evidence>
<evidence type="ECO:0000313" key="2">
    <source>
        <dbReference type="Proteomes" id="UP000176604"/>
    </source>
</evidence>
<dbReference type="CDD" id="cd12952">
    <property type="entry name" value="MMP_ACEL2062"/>
    <property type="match status" value="1"/>
</dbReference>
<dbReference type="Gene3D" id="3.30.2010.20">
    <property type="match status" value="1"/>
</dbReference>
<gene>
    <name evidence="1" type="ORF">A3J43_02135</name>
</gene>
<evidence type="ECO:0008006" key="3">
    <source>
        <dbReference type="Google" id="ProtNLM"/>
    </source>
</evidence>
<dbReference type="AlphaFoldDB" id="A0A1F7UK97"/>
<sequence>MIERKDFERLVAQALEGLPRCVRGKIDNVAFCVEDRPSPAQLKAGGVKSGGLLLGLYEGVPQIVYARGQMTRLPDKITIFQEPIERIAQTPEAIEALVRETVWHEIAHHFGFDEHGARGLDVKRRKRIKRYV</sequence>
<accession>A0A1F7UK97</accession>
<dbReference type="SUPFAM" id="SSF55486">
    <property type="entry name" value="Metalloproteases ('zincins'), catalytic domain"/>
    <property type="match status" value="1"/>
</dbReference>